<protein>
    <submittedName>
        <fullName evidence="1">Uncharacterized protein</fullName>
    </submittedName>
</protein>
<gene>
    <name evidence="1" type="ORF">E2C01_017699</name>
</gene>
<proteinExistence type="predicted"/>
<dbReference type="EMBL" id="VSRR010001351">
    <property type="protein sequence ID" value="MPC24611.1"/>
    <property type="molecule type" value="Genomic_DNA"/>
</dbReference>
<evidence type="ECO:0000313" key="2">
    <source>
        <dbReference type="Proteomes" id="UP000324222"/>
    </source>
</evidence>
<keyword evidence="2" id="KW-1185">Reference proteome</keyword>
<dbReference type="Proteomes" id="UP000324222">
    <property type="component" value="Unassembled WGS sequence"/>
</dbReference>
<comment type="caution">
    <text evidence="1">The sequence shown here is derived from an EMBL/GenBank/DDBJ whole genome shotgun (WGS) entry which is preliminary data.</text>
</comment>
<reference evidence="1 2" key="1">
    <citation type="submission" date="2019-05" db="EMBL/GenBank/DDBJ databases">
        <title>Another draft genome of Portunus trituberculatus and its Hox gene families provides insights of decapod evolution.</title>
        <authorList>
            <person name="Jeong J.-H."/>
            <person name="Song I."/>
            <person name="Kim S."/>
            <person name="Choi T."/>
            <person name="Kim D."/>
            <person name="Ryu S."/>
            <person name="Kim W."/>
        </authorList>
    </citation>
    <scope>NUCLEOTIDE SEQUENCE [LARGE SCALE GENOMIC DNA]</scope>
    <source>
        <tissue evidence="1">Muscle</tissue>
    </source>
</reference>
<dbReference type="AlphaFoldDB" id="A0A5B7DSN6"/>
<organism evidence="1 2">
    <name type="scientific">Portunus trituberculatus</name>
    <name type="common">Swimming crab</name>
    <name type="synonym">Neptunus trituberculatus</name>
    <dbReference type="NCBI Taxonomy" id="210409"/>
    <lineage>
        <taxon>Eukaryota</taxon>
        <taxon>Metazoa</taxon>
        <taxon>Ecdysozoa</taxon>
        <taxon>Arthropoda</taxon>
        <taxon>Crustacea</taxon>
        <taxon>Multicrustacea</taxon>
        <taxon>Malacostraca</taxon>
        <taxon>Eumalacostraca</taxon>
        <taxon>Eucarida</taxon>
        <taxon>Decapoda</taxon>
        <taxon>Pleocyemata</taxon>
        <taxon>Brachyura</taxon>
        <taxon>Eubrachyura</taxon>
        <taxon>Portunoidea</taxon>
        <taxon>Portunidae</taxon>
        <taxon>Portuninae</taxon>
        <taxon>Portunus</taxon>
    </lineage>
</organism>
<sequence>MSAEDDGVVIGTVLHSSDKSKVTLVVLNAADMTELARASFTTASQRQGGVSDVKRRQEGVTVLARNTGGRSDACVTPGHHYSITRQPSGFSLAKVISFNRPRISLSCSVSSLTSITVCPIPQVICSTWAPSSVFTSFGCVLDFTFSPRPWNIWILLTLGIGD</sequence>
<name>A0A5B7DSN6_PORTR</name>
<dbReference type="OrthoDB" id="1069523at2759"/>
<evidence type="ECO:0000313" key="1">
    <source>
        <dbReference type="EMBL" id="MPC24611.1"/>
    </source>
</evidence>
<accession>A0A5B7DSN6</accession>